<dbReference type="Proteomes" id="UP000887116">
    <property type="component" value="Unassembled WGS sequence"/>
</dbReference>
<protein>
    <submittedName>
        <fullName evidence="1">Uncharacterized protein</fullName>
    </submittedName>
</protein>
<accession>A0A8X6EWG9</accession>
<evidence type="ECO:0000313" key="2">
    <source>
        <dbReference type="Proteomes" id="UP000887116"/>
    </source>
</evidence>
<reference evidence="1" key="1">
    <citation type="submission" date="2020-07" db="EMBL/GenBank/DDBJ databases">
        <title>Multicomponent nature underlies the extraordinary mechanical properties of spider dragline silk.</title>
        <authorList>
            <person name="Kono N."/>
            <person name="Nakamura H."/>
            <person name="Mori M."/>
            <person name="Yoshida Y."/>
            <person name="Ohtoshi R."/>
            <person name="Malay A.D."/>
            <person name="Moran D.A.P."/>
            <person name="Tomita M."/>
            <person name="Numata K."/>
            <person name="Arakawa K."/>
        </authorList>
    </citation>
    <scope>NUCLEOTIDE SEQUENCE</scope>
</reference>
<organism evidence="1 2">
    <name type="scientific">Trichonephila clavata</name>
    <name type="common">Joro spider</name>
    <name type="synonym">Nephila clavata</name>
    <dbReference type="NCBI Taxonomy" id="2740835"/>
    <lineage>
        <taxon>Eukaryota</taxon>
        <taxon>Metazoa</taxon>
        <taxon>Ecdysozoa</taxon>
        <taxon>Arthropoda</taxon>
        <taxon>Chelicerata</taxon>
        <taxon>Arachnida</taxon>
        <taxon>Araneae</taxon>
        <taxon>Araneomorphae</taxon>
        <taxon>Entelegynae</taxon>
        <taxon>Araneoidea</taxon>
        <taxon>Nephilidae</taxon>
        <taxon>Trichonephila</taxon>
    </lineage>
</organism>
<proteinExistence type="predicted"/>
<dbReference type="AlphaFoldDB" id="A0A8X6EWG9"/>
<sequence>MPSKTSSVSFDLAKLISNVPYCVSKADQLSFISPGVLLRDDVLAVLRAKISLHSEVCPAVVVDHVAFRAPPISKSNVELWFYYIPIRWKYFQEIGGKRRKVKSTHHPSERNHPFICMSLKDSAKTKDLIRISLEHLKKTISFGIVMGYKHEIRVFTSSQRKRVCKVAR</sequence>
<name>A0A8X6EWG9_TRICU</name>
<gene>
    <name evidence="1" type="ORF">TNCT_662711</name>
</gene>
<keyword evidence="2" id="KW-1185">Reference proteome</keyword>
<comment type="caution">
    <text evidence="1">The sequence shown here is derived from an EMBL/GenBank/DDBJ whole genome shotgun (WGS) entry which is preliminary data.</text>
</comment>
<evidence type="ECO:0000313" key="1">
    <source>
        <dbReference type="EMBL" id="GFQ64000.1"/>
    </source>
</evidence>
<dbReference type="EMBL" id="BMAO01019951">
    <property type="protein sequence ID" value="GFQ64000.1"/>
    <property type="molecule type" value="Genomic_DNA"/>
</dbReference>